<comment type="caution">
    <text evidence="6">The sequence shown here is derived from an EMBL/GenBank/DDBJ whole genome shotgun (WGS) entry which is preliminary data.</text>
</comment>
<feature type="region of interest" description="Disordered" evidence="4">
    <location>
        <begin position="32"/>
        <end position="76"/>
    </location>
</feature>
<dbReference type="RefSeq" id="WP_137684766.1">
    <property type="nucleotide sequence ID" value="NZ_BIXZ01000006.1"/>
</dbReference>
<evidence type="ECO:0000259" key="5">
    <source>
        <dbReference type="PROSITE" id="PS50983"/>
    </source>
</evidence>
<dbReference type="PROSITE" id="PS50983">
    <property type="entry name" value="FE_B12_PBP"/>
    <property type="match status" value="1"/>
</dbReference>
<evidence type="ECO:0000313" key="7">
    <source>
        <dbReference type="Proteomes" id="UP000304382"/>
    </source>
</evidence>
<dbReference type="SUPFAM" id="SSF53807">
    <property type="entry name" value="Helical backbone' metal receptor"/>
    <property type="match status" value="1"/>
</dbReference>
<dbReference type="AlphaFoldDB" id="A0A4C2ESU0"/>
<comment type="subcellular location">
    <subcellularLocation>
        <location evidence="1">Cell envelope</location>
    </subcellularLocation>
</comment>
<organism evidence="6 7">
    <name type="scientific">Haloarcula mannanilytica</name>
    <dbReference type="NCBI Taxonomy" id="2509225"/>
    <lineage>
        <taxon>Archaea</taxon>
        <taxon>Methanobacteriati</taxon>
        <taxon>Methanobacteriota</taxon>
        <taxon>Stenosarchaea group</taxon>
        <taxon>Halobacteria</taxon>
        <taxon>Halobacteriales</taxon>
        <taxon>Haloarculaceae</taxon>
        <taxon>Haloarcula</taxon>
    </lineage>
</organism>
<keyword evidence="3" id="KW-0732">Signal</keyword>
<dbReference type="Gene3D" id="3.40.50.1980">
    <property type="entry name" value="Nitrogenase molybdenum iron protein domain"/>
    <property type="match status" value="2"/>
</dbReference>
<dbReference type="PANTHER" id="PTHR30532">
    <property type="entry name" value="IRON III DICITRATE-BINDING PERIPLASMIC PROTEIN"/>
    <property type="match status" value="1"/>
</dbReference>
<dbReference type="Proteomes" id="UP000304382">
    <property type="component" value="Unassembled WGS sequence"/>
</dbReference>
<feature type="domain" description="Fe/B12 periplasmic-binding" evidence="5">
    <location>
        <begin position="95"/>
        <end position="413"/>
    </location>
</feature>
<dbReference type="OrthoDB" id="304381at2157"/>
<dbReference type="Pfam" id="PF01497">
    <property type="entry name" value="Peripla_BP_2"/>
    <property type="match status" value="1"/>
</dbReference>
<dbReference type="PANTHER" id="PTHR30532:SF1">
    <property type="entry name" value="IRON(3+)-HYDROXAMATE-BINDING PROTEIN FHUD"/>
    <property type="match status" value="1"/>
</dbReference>
<evidence type="ECO:0000313" key="6">
    <source>
        <dbReference type="EMBL" id="GCF15249.1"/>
    </source>
</evidence>
<proteinExistence type="predicted"/>
<dbReference type="EMBL" id="BIXZ01000006">
    <property type="protein sequence ID" value="GCF15249.1"/>
    <property type="molecule type" value="Genomic_DNA"/>
</dbReference>
<accession>A0A4C2ESU0</accession>
<sequence length="439" mass="48811">MSDAGDETPTDRRTRRDYLRYGAVLGGTLLAGCTGNQAEVSTDGDSVTGTEPSTGAETDTAAPTETETQTATDDQADTAAMEPVGELTFEQPPETVVSGWGFVGDVLMALGHADSVVGMSRPGFWYQGFYELLPDVSMRDTTAIPAVVSDSYRVQRELLYELDPDLLATDPNRYLAWYGLEPSTVRTLEEEVAPFFGNESRSERSPEWPNWPDDEPYDYYGIPEFVRRYGQVFREQARADAMIELYERTMDDITSRVPPEDERPTVALLNAFANPESRGFFGVTKPEPTLDVTHEHKQYGDLGVVDAFEGRYPDNGGHYDLKTDFEGLLEVDPDALVFAEAVNALGGQNVYGNTEAYEQTLELLRTNEVGRQLTAVQHDRLYPGGTGSQGPIINLFQTEMLAKQLYPEEFGEWRGFGETPAEEHLFDRQRVTDIVIGDI</sequence>
<protein>
    <recommendedName>
        <fullName evidence="5">Fe/B12 periplasmic-binding domain-containing protein</fullName>
    </recommendedName>
</protein>
<dbReference type="InterPro" id="IPR051313">
    <property type="entry name" value="Bact_iron-sidero_bind"/>
</dbReference>
<feature type="compositionally biased region" description="Low complexity" evidence="4">
    <location>
        <begin position="56"/>
        <end position="76"/>
    </location>
</feature>
<keyword evidence="7" id="KW-1185">Reference proteome</keyword>
<evidence type="ECO:0000256" key="4">
    <source>
        <dbReference type="SAM" id="MobiDB-lite"/>
    </source>
</evidence>
<feature type="compositionally biased region" description="Polar residues" evidence="4">
    <location>
        <begin position="34"/>
        <end position="55"/>
    </location>
</feature>
<keyword evidence="2" id="KW-0813">Transport</keyword>
<reference evidence="6 7" key="1">
    <citation type="submission" date="2019-02" db="EMBL/GenBank/DDBJ databases">
        <title>Haloarcula mannanilyticum sp. nov., a mannan degrading haloarchaeon isolated from commercial salt.</title>
        <authorList>
            <person name="Enomoto S."/>
            <person name="Shimane Y."/>
            <person name="Kamekura M."/>
            <person name="Ito T."/>
            <person name="Moriya O."/>
            <person name="Ihara K."/>
            <person name="Takahashi-Ando N."/>
            <person name="Fukushima Y."/>
            <person name="Yoshida Y."/>
            <person name="Usama R."/>
            <person name="Takai K."/>
            <person name="Minegishi H."/>
        </authorList>
    </citation>
    <scope>NUCLEOTIDE SEQUENCE [LARGE SCALE GENOMIC DNA]</scope>
    <source>
        <strain evidence="6 7">MD130-1</strain>
    </source>
</reference>
<evidence type="ECO:0000256" key="3">
    <source>
        <dbReference type="ARBA" id="ARBA00022729"/>
    </source>
</evidence>
<gene>
    <name evidence="6" type="ORF">Harman_31840</name>
</gene>
<evidence type="ECO:0000256" key="1">
    <source>
        <dbReference type="ARBA" id="ARBA00004196"/>
    </source>
</evidence>
<name>A0A4C2ESU0_9EURY</name>
<evidence type="ECO:0000256" key="2">
    <source>
        <dbReference type="ARBA" id="ARBA00022448"/>
    </source>
</evidence>
<dbReference type="InterPro" id="IPR002491">
    <property type="entry name" value="ABC_transptr_periplasmic_BD"/>
</dbReference>